<dbReference type="GO" id="GO:0000978">
    <property type="term" value="F:RNA polymerase II cis-regulatory region sequence-specific DNA binding"/>
    <property type="evidence" value="ECO:0007669"/>
    <property type="project" value="TreeGrafter"/>
</dbReference>
<dbReference type="EMBL" id="JACAZI010000031">
    <property type="protein sequence ID" value="KAF7332911.1"/>
    <property type="molecule type" value="Genomic_DNA"/>
</dbReference>
<gene>
    <name evidence="13" type="ORF">MVEN_02396900</name>
</gene>
<comment type="subcellular location">
    <subcellularLocation>
        <location evidence="1">Nucleus</location>
    </subcellularLocation>
</comment>
<keyword evidence="4" id="KW-0677">Repeat</keyword>
<keyword evidence="7" id="KW-0805">Transcription regulation</keyword>
<feature type="region of interest" description="Disordered" evidence="11">
    <location>
        <begin position="174"/>
        <end position="220"/>
    </location>
</feature>
<evidence type="ECO:0000256" key="8">
    <source>
        <dbReference type="ARBA" id="ARBA00023163"/>
    </source>
</evidence>
<feature type="region of interest" description="Disordered" evidence="11">
    <location>
        <begin position="232"/>
        <end position="314"/>
    </location>
</feature>
<dbReference type="SUPFAM" id="SSF57667">
    <property type="entry name" value="beta-beta-alpha zinc fingers"/>
    <property type="match status" value="1"/>
</dbReference>
<dbReference type="OrthoDB" id="6077919at2759"/>
<dbReference type="PANTHER" id="PTHR14003:SF20">
    <property type="entry name" value="FINGER DOMAIN PROTEIN, PUTATIVE (AFU_ORTHOLOGUE AFUA_4G10380)-RELATED"/>
    <property type="match status" value="1"/>
</dbReference>
<dbReference type="Pfam" id="PF00096">
    <property type="entry name" value="zf-C2H2"/>
    <property type="match status" value="2"/>
</dbReference>
<dbReference type="GO" id="GO:0005667">
    <property type="term" value="C:transcription regulator complex"/>
    <property type="evidence" value="ECO:0007669"/>
    <property type="project" value="TreeGrafter"/>
</dbReference>
<dbReference type="SMART" id="SM00355">
    <property type="entry name" value="ZnF_C2H2"/>
    <property type="match status" value="2"/>
</dbReference>
<dbReference type="Proteomes" id="UP000620124">
    <property type="component" value="Unassembled WGS sequence"/>
</dbReference>
<feature type="region of interest" description="Disordered" evidence="11">
    <location>
        <begin position="1"/>
        <end position="21"/>
    </location>
</feature>
<feature type="compositionally biased region" description="Low complexity" evidence="11">
    <location>
        <begin position="179"/>
        <end position="193"/>
    </location>
</feature>
<dbReference type="FunFam" id="3.30.160.60:FF:000193">
    <property type="entry name" value="Zinc finger protein 300"/>
    <property type="match status" value="1"/>
</dbReference>
<evidence type="ECO:0000256" key="2">
    <source>
        <dbReference type="ARBA" id="ARBA00006991"/>
    </source>
</evidence>
<dbReference type="GO" id="GO:0000785">
    <property type="term" value="C:chromatin"/>
    <property type="evidence" value="ECO:0007669"/>
    <property type="project" value="TreeGrafter"/>
</dbReference>
<accession>A0A8H6X2L2</accession>
<keyword evidence="14" id="KW-1185">Reference proteome</keyword>
<evidence type="ECO:0000259" key="12">
    <source>
        <dbReference type="PROSITE" id="PS50157"/>
    </source>
</evidence>
<keyword evidence="5 10" id="KW-0863">Zinc-finger</keyword>
<dbReference type="PROSITE" id="PS00028">
    <property type="entry name" value="ZINC_FINGER_C2H2_1"/>
    <property type="match status" value="2"/>
</dbReference>
<evidence type="ECO:0000256" key="11">
    <source>
        <dbReference type="SAM" id="MobiDB-lite"/>
    </source>
</evidence>
<feature type="compositionally biased region" description="Pro residues" evidence="11">
    <location>
        <begin position="239"/>
        <end position="259"/>
    </location>
</feature>
<feature type="compositionally biased region" description="Gly residues" evidence="11">
    <location>
        <begin position="286"/>
        <end position="296"/>
    </location>
</feature>
<evidence type="ECO:0000256" key="7">
    <source>
        <dbReference type="ARBA" id="ARBA00023015"/>
    </source>
</evidence>
<dbReference type="InterPro" id="IPR036236">
    <property type="entry name" value="Znf_C2H2_sf"/>
</dbReference>
<evidence type="ECO:0000313" key="13">
    <source>
        <dbReference type="EMBL" id="KAF7332911.1"/>
    </source>
</evidence>
<organism evidence="13 14">
    <name type="scientific">Mycena venus</name>
    <dbReference type="NCBI Taxonomy" id="2733690"/>
    <lineage>
        <taxon>Eukaryota</taxon>
        <taxon>Fungi</taxon>
        <taxon>Dikarya</taxon>
        <taxon>Basidiomycota</taxon>
        <taxon>Agaricomycotina</taxon>
        <taxon>Agaricomycetes</taxon>
        <taxon>Agaricomycetidae</taxon>
        <taxon>Agaricales</taxon>
        <taxon>Marasmiineae</taxon>
        <taxon>Mycenaceae</taxon>
        <taxon>Mycena</taxon>
    </lineage>
</organism>
<evidence type="ECO:0000256" key="10">
    <source>
        <dbReference type="PROSITE-ProRule" id="PRU00042"/>
    </source>
</evidence>
<proteinExistence type="inferred from homology"/>
<dbReference type="FunFam" id="3.30.160.60:FF:002343">
    <property type="entry name" value="Zinc finger protein 33A"/>
    <property type="match status" value="1"/>
</dbReference>
<dbReference type="GO" id="GO:0031519">
    <property type="term" value="C:PcG protein complex"/>
    <property type="evidence" value="ECO:0007669"/>
    <property type="project" value="TreeGrafter"/>
</dbReference>
<dbReference type="PROSITE" id="PS50157">
    <property type="entry name" value="ZINC_FINGER_C2H2_2"/>
    <property type="match status" value="2"/>
</dbReference>
<protein>
    <recommendedName>
        <fullName evidence="12">C2H2-type domain-containing protein</fullName>
    </recommendedName>
</protein>
<dbReference type="GO" id="GO:0000981">
    <property type="term" value="F:DNA-binding transcription factor activity, RNA polymerase II-specific"/>
    <property type="evidence" value="ECO:0007669"/>
    <property type="project" value="TreeGrafter"/>
</dbReference>
<evidence type="ECO:0000256" key="4">
    <source>
        <dbReference type="ARBA" id="ARBA00022737"/>
    </source>
</evidence>
<feature type="domain" description="C2H2-type" evidence="12">
    <location>
        <begin position="148"/>
        <end position="177"/>
    </location>
</feature>
<evidence type="ECO:0000256" key="9">
    <source>
        <dbReference type="ARBA" id="ARBA00023242"/>
    </source>
</evidence>
<name>A0A8H6X2L2_9AGAR</name>
<keyword evidence="9" id="KW-0539">Nucleus</keyword>
<reference evidence="13" key="1">
    <citation type="submission" date="2020-05" db="EMBL/GenBank/DDBJ databases">
        <title>Mycena genomes resolve the evolution of fungal bioluminescence.</title>
        <authorList>
            <person name="Tsai I.J."/>
        </authorList>
    </citation>
    <scope>NUCLEOTIDE SEQUENCE</scope>
    <source>
        <strain evidence="13">CCC161011</strain>
    </source>
</reference>
<keyword evidence="8" id="KW-0804">Transcription</keyword>
<dbReference type="PANTHER" id="PTHR14003">
    <property type="entry name" value="TRANSCRIPTIONAL REPRESSOR PROTEIN YY"/>
    <property type="match status" value="1"/>
</dbReference>
<feature type="region of interest" description="Disordered" evidence="11">
    <location>
        <begin position="35"/>
        <end position="57"/>
    </location>
</feature>
<sequence>MVSAPSPSSTPHSYGPPPVVLPSLAEMFPEHIIPRDAPRFGFPSNPNHLVPHPTPSPFFAPPPGPSCSFVVLRNNPRTSSLERVPSRLPSSDFGDGDASEETASVEEDDDWYSGSGDKRHMCRICRKRFNRPSSLRIHVNTHTGAQPYRCPFQGCGRSFNVNSNMRRHWRNHTAGANMSPFSTSPTPSTSGPSVQISYAPTPPSGRGAGLHTSSNLQPSPLVHDLTYASSASASHSYSYPPPDPRNTHMPPPYATPAPNIPADAAKMAESDVYAQRRRRAHKGPMYGSGSGKGVGTGYAAPTPSYCESDVRSQR</sequence>
<evidence type="ECO:0000313" key="14">
    <source>
        <dbReference type="Proteomes" id="UP000620124"/>
    </source>
</evidence>
<comment type="similarity">
    <text evidence="2">Belongs to the krueppel C2H2-type zinc-finger protein family.</text>
</comment>
<keyword evidence="6" id="KW-0862">Zinc</keyword>
<comment type="caution">
    <text evidence="13">The sequence shown here is derived from an EMBL/GenBank/DDBJ whole genome shotgun (WGS) entry which is preliminary data.</text>
</comment>
<dbReference type="InterPro" id="IPR013087">
    <property type="entry name" value="Znf_C2H2_type"/>
</dbReference>
<evidence type="ECO:0000256" key="6">
    <source>
        <dbReference type="ARBA" id="ARBA00022833"/>
    </source>
</evidence>
<feature type="domain" description="C2H2-type" evidence="12">
    <location>
        <begin position="120"/>
        <end position="147"/>
    </location>
</feature>
<evidence type="ECO:0000256" key="3">
    <source>
        <dbReference type="ARBA" id="ARBA00022723"/>
    </source>
</evidence>
<evidence type="ECO:0000256" key="1">
    <source>
        <dbReference type="ARBA" id="ARBA00004123"/>
    </source>
</evidence>
<feature type="compositionally biased region" description="Polar residues" evidence="11">
    <location>
        <begin position="1"/>
        <end position="12"/>
    </location>
</feature>
<feature type="compositionally biased region" description="Acidic residues" evidence="11">
    <location>
        <begin position="94"/>
        <end position="111"/>
    </location>
</feature>
<evidence type="ECO:0000256" key="5">
    <source>
        <dbReference type="ARBA" id="ARBA00022771"/>
    </source>
</evidence>
<keyword evidence="3" id="KW-0479">Metal-binding</keyword>
<feature type="region of interest" description="Disordered" evidence="11">
    <location>
        <begin position="78"/>
        <end position="113"/>
    </location>
</feature>
<dbReference type="AlphaFoldDB" id="A0A8H6X2L2"/>
<dbReference type="GO" id="GO:0008270">
    <property type="term" value="F:zinc ion binding"/>
    <property type="evidence" value="ECO:0007669"/>
    <property type="project" value="UniProtKB-KW"/>
</dbReference>
<dbReference type="Gene3D" id="3.30.160.60">
    <property type="entry name" value="Classic Zinc Finger"/>
    <property type="match status" value="2"/>
</dbReference>